<sequence length="1439" mass="164189">MKIQYPDGSKYEGEVQNEQKNGIGIFFDGVSVYDGCFQNDRFVNGQIITKRNQLTQIFSGSADYSQEQIESFEDKVNFEGVQFIPDSLLSIKLIQESQVTHKGTIEIYDGQDLILQYIGTLQNWKYQSGTLQSSNQQFEGEFTRNGKYLKGKLKTEQIYYNGSFMNNKFQGYGELVNKIDKYQFIGEFNNGMFQQGDFDNQCVSIKGEYTEGIVNKCTVIFKLELETQIPIIQLQFRGQELFESLKILNLFQKCEIVDNENIMSWPWNTDGISQLTPDLFTQIKQCRIVHNIENNYTVQIEFFNFITFDGELNQQLNLNPQHIFSNFSLQNATGYLKLPDDQGEFEIKFVNSEIKYLKGYFKDSNSEQKIEFNGQKYFIECGDYSYSGLSNFGTLVNNQYNIKYIGQFKQFLRDGKGRILFQNGTEIVGQFKDDILDFEQIIEIKGTQQGDLQSFITNENGQLKIQSLVGNSFKMMLSSMDEVKEFQTKINNKFLQFNQEIQMLIRENAILNQILNDLAQMISNENNTNQIISPNFVQIGSFDDFKLNGFGYQYTNQKYQVGQFVMNKLCLGLEVSDEQIKIGQFDDFEKLNKKSMIINDEQIQYGTFLNDLLAFGTCVYLNSNSKYIGEFVDGFPNGQGKYTNGQTVVNGIFVTKEKSNSIEIQLEDVQDLNHLNNSLALTNSISQSEYLQDIQIIGQQTSKLMQNQLFSNIFAINDFVVQPVGEFTIQSGVCQFKGEIYNQKVINKFKFVYDSVTIEGIYINPQQFNGVVNTPFGVAEGEFVNYQLQTGQFTSDLITQRGTFTDFKLNCDDAFIKTADYEFNGKVQFGSKINGKYKTQTEEFEGEFENDEYKNGQLKQENVKYIGEFYLGLKQGSGKLIITESSGVEIIYEGAFANDQFEGFGELKIVNKDDVQIFTGQFVDNQLNDENATYTHGDKKFTGHIIGLNLQKGQMTTPSQQFVGEFKNMNYYQGELKEKDLIYNGQFENNQIINGEIMMNVILNIFGMEMVLFKIIVENGSKRLVLRLGEQEVQYSGQFNSDTYKLLKGKFTTKSFQFEGDFEDQQAKNGIMLYFAQNASFEGQFKQGKPYVGTFVFKKGGNTIFSNFPGYNGISQYMLNIFSYLGSNTNIENTVSINSNFVQQSMAEIKSNGELMVFTQNSGVLSGKGKIITQKQVMDCEIVGKEMQINTPSFSFQGQYMAGFVNGRYQSQEYDFSGYFKDNAPFKGDFVIKTSALLDLLSEVCELISNFIPNVSPPSSLSFSAQIDNMRFVLPIKSQQFSVDSEQITFEHMNYTLKVQPSTPITFPLTHSFQALTASNIQYFDRAQNLFSFMNNTLTFQQNMNKLTLVNNNTTIIFDNGDKFKGTINPLDFKFSPTVFVEGLFVQNQQKQSGQFQNGVLHGQGVIMNSTGTRQGIFEKGVHVQGVFQRADGVVFEIE</sequence>
<evidence type="ECO:0000313" key="2">
    <source>
        <dbReference type="EMBL" id="CAI9956189.1"/>
    </source>
</evidence>
<keyword evidence="1" id="KW-0677">Repeat</keyword>
<evidence type="ECO:0000313" key="4">
    <source>
        <dbReference type="Proteomes" id="UP001642409"/>
    </source>
</evidence>
<accession>A0AA86QBL2</accession>
<name>A0AA86QBL2_9EUKA</name>
<dbReference type="SMART" id="SM00698">
    <property type="entry name" value="MORN"/>
    <property type="match status" value="5"/>
</dbReference>
<gene>
    <name evidence="3" type="ORF">HINF_LOCUS24623</name>
    <name evidence="2" type="ORF">HINF_LOCUS43834</name>
</gene>
<organism evidence="2">
    <name type="scientific">Hexamita inflata</name>
    <dbReference type="NCBI Taxonomy" id="28002"/>
    <lineage>
        <taxon>Eukaryota</taxon>
        <taxon>Metamonada</taxon>
        <taxon>Diplomonadida</taxon>
        <taxon>Hexamitidae</taxon>
        <taxon>Hexamitinae</taxon>
        <taxon>Hexamita</taxon>
    </lineage>
</organism>
<dbReference type="Gene3D" id="2.20.110.10">
    <property type="entry name" value="Histone H3 K4-specific methyltransferase SET7/9 N-terminal domain"/>
    <property type="match status" value="1"/>
</dbReference>
<dbReference type="InterPro" id="IPR003409">
    <property type="entry name" value="MORN"/>
</dbReference>
<dbReference type="PANTHER" id="PTHR43215">
    <property type="entry name" value="RADIAL SPOKE HEAD 1 HOMOLOG"/>
    <property type="match status" value="1"/>
</dbReference>
<protein>
    <recommendedName>
        <fullName evidence="5">MORN repeat protein</fullName>
    </recommendedName>
</protein>
<dbReference type="Proteomes" id="UP001642409">
    <property type="component" value="Unassembled WGS sequence"/>
</dbReference>
<evidence type="ECO:0000256" key="1">
    <source>
        <dbReference type="ARBA" id="ARBA00022737"/>
    </source>
</evidence>
<dbReference type="EMBL" id="CATOUU010000871">
    <property type="protein sequence ID" value="CAI9956189.1"/>
    <property type="molecule type" value="Genomic_DNA"/>
</dbReference>
<reference evidence="3 4" key="2">
    <citation type="submission" date="2024-07" db="EMBL/GenBank/DDBJ databases">
        <authorList>
            <person name="Akdeniz Z."/>
        </authorList>
    </citation>
    <scope>NUCLEOTIDE SEQUENCE [LARGE SCALE GENOMIC DNA]</scope>
</reference>
<reference evidence="2" key="1">
    <citation type="submission" date="2023-06" db="EMBL/GenBank/DDBJ databases">
        <authorList>
            <person name="Kurt Z."/>
        </authorList>
    </citation>
    <scope>NUCLEOTIDE SEQUENCE</scope>
</reference>
<evidence type="ECO:0000313" key="3">
    <source>
        <dbReference type="EMBL" id="CAL6015175.1"/>
    </source>
</evidence>
<dbReference type="SUPFAM" id="SSF82185">
    <property type="entry name" value="Histone H3 K4-specific methyltransferase SET7/9 N-terminal domain"/>
    <property type="match status" value="2"/>
</dbReference>
<dbReference type="PANTHER" id="PTHR43215:SF14">
    <property type="entry name" value="RADIAL SPOKE HEAD 1 HOMOLOG"/>
    <property type="match status" value="1"/>
</dbReference>
<evidence type="ECO:0008006" key="5">
    <source>
        <dbReference type="Google" id="ProtNLM"/>
    </source>
</evidence>
<proteinExistence type="predicted"/>
<comment type="caution">
    <text evidence="2">The sequence shown here is derived from an EMBL/GenBank/DDBJ whole genome shotgun (WGS) entry which is preliminary data.</text>
</comment>
<keyword evidence="4" id="KW-1185">Reference proteome</keyword>
<dbReference type="EMBL" id="CAXDID020000072">
    <property type="protein sequence ID" value="CAL6015175.1"/>
    <property type="molecule type" value="Genomic_DNA"/>
</dbReference>
<dbReference type="Pfam" id="PF02493">
    <property type="entry name" value="MORN"/>
    <property type="match status" value="7"/>
</dbReference>